<evidence type="ECO:0000313" key="2">
    <source>
        <dbReference type="EMBL" id="MQW33917.1"/>
    </source>
</evidence>
<keyword evidence="1" id="KW-0812">Transmembrane</keyword>
<accession>A0A220N2P3</accession>
<gene>
    <name evidence="2" type="ORF">GHK53_14225</name>
</gene>
<dbReference type="GeneID" id="25012324"/>
<comment type="caution">
    <text evidence="2">The sequence shown here is derived from an EMBL/GenBank/DDBJ whole genome shotgun (WGS) entry which is preliminary data.</text>
</comment>
<dbReference type="Proteomes" id="UP000429484">
    <property type="component" value="Unassembled WGS sequence"/>
</dbReference>
<dbReference type="AlphaFoldDB" id="A0A220N2P3"/>
<dbReference type="KEGG" id="smer:DU99_23405"/>
<dbReference type="InterPro" id="IPR024239">
    <property type="entry name" value="SyrA"/>
</dbReference>
<reference evidence="2 3" key="1">
    <citation type="journal article" date="2013" name="Genome Biol.">
        <title>Comparative genomics of the core and accessory genomes of 48 Sinorhizobium strains comprising five genospecies.</title>
        <authorList>
            <person name="Sugawara M."/>
            <person name="Epstein B."/>
            <person name="Badgley B.D."/>
            <person name="Unno T."/>
            <person name="Xu L."/>
            <person name="Reese J."/>
            <person name="Gyaneshwar P."/>
            <person name="Denny R."/>
            <person name="Mudge J."/>
            <person name="Bharti A.K."/>
            <person name="Farmer A.D."/>
            <person name="May G.D."/>
            <person name="Woodward J.E."/>
            <person name="Medigue C."/>
            <person name="Vallenet D."/>
            <person name="Lajus A."/>
            <person name="Rouy Z."/>
            <person name="Martinez-Vaz B."/>
            <person name="Tiffin P."/>
            <person name="Young N.D."/>
            <person name="Sadowsky M.J."/>
        </authorList>
    </citation>
    <scope>NUCLEOTIDE SEQUENCE [LARGE SCALE GENOMIC DNA]</scope>
    <source>
        <strain evidence="2 3">N6B1</strain>
    </source>
</reference>
<dbReference type="EMBL" id="WISR01000137">
    <property type="protein sequence ID" value="MQW33917.1"/>
    <property type="molecule type" value="Genomic_DNA"/>
</dbReference>
<sequence>MSFRFVCLILWLLLCASSLAIYFALQPCPGFIVTTLACLLLFQLAYFGSVLLLVCLAAIAQLSARLRIFGIFSENRNHSSK</sequence>
<organism evidence="2 3">
    <name type="scientific">Rhizobium meliloti</name>
    <name type="common">Ensifer meliloti</name>
    <name type="synonym">Sinorhizobium meliloti</name>
    <dbReference type="NCBI Taxonomy" id="382"/>
    <lineage>
        <taxon>Bacteria</taxon>
        <taxon>Pseudomonadati</taxon>
        <taxon>Pseudomonadota</taxon>
        <taxon>Alphaproteobacteria</taxon>
        <taxon>Hyphomicrobiales</taxon>
        <taxon>Rhizobiaceae</taxon>
        <taxon>Sinorhizobium/Ensifer group</taxon>
        <taxon>Sinorhizobium</taxon>
    </lineage>
</organism>
<dbReference type="SMR" id="A0A220N2P3"/>
<dbReference type="Pfam" id="PF11089">
    <property type="entry name" value="SyrA"/>
    <property type="match status" value="1"/>
</dbReference>
<feature type="transmembrane region" description="Helical" evidence="1">
    <location>
        <begin position="30"/>
        <end position="59"/>
    </location>
</feature>
<name>A0A220N2P3_RHIML</name>
<evidence type="ECO:0000313" key="3">
    <source>
        <dbReference type="Proteomes" id="UP000429484"/>
    </source>
</evidence>
<proteinExistence type="predicted"/>
<protein>
    <submittedName>
        <fullName evidence="2">Protein SyrA</fullName>
    </submittedName>
</protein>
<dbReference type="RefSeq" id="WP_003532793.1">
    <property type="nucleotide sequence ID" value="NZ_BJNJ01000154.1"/>
</dbReference>
<keyword evidence="1" id="KW-1133">Transmembrane helix</keyword>
<keyword evidence="1" id="KW-0472">Membrane</keyword>
<evidence type="ECO:0000256" key="1">
    <source>
        <dbReference type="SAM" id="Phobius"/>
    </source>
</evidence>